<sequence>ELEDYKRCLGGYGKRLAAAVRSLEGRIERLRDVATDADAITFDMLGIDYLAVDEADRYRRLPITTRAEGFSLGASKRATDLLLKLSMLRHAKPFRPYASLFTGTPY</sequence>
<evidence type="ECO:0000313" key="2">
    <source>
        <dbReference type="Proteomes" id="UP000192847"/>
    </source>
</evidence>
<organism evidence="1 2">
    <name type="scientific">Mycobacterium timonense</name>
    <dbReference type="NCBI Taxonomy" id="701043"/>
    <lineage>
        <taxon>Bacteria</taxon>
        <taxon>Bacillati</taxon>
        <taxon>Actinomycetota</taxon>
        <taxon>Actinomycetes</taxon>
        <taxon>Mycobacteriales</taxon>
        <taxon>Mycobacteriaceae</taxon>
        <taxon>Mycobacterium</taxon>
        <taxon>Mycobacterium avium complex (MAC)</taxon>
    </lineage>
</organism>
<dbReference type="EMBL" id="MVIL01000919">
    <property type="protein sequence ID" value="ORB76378.1"/>
    <property type="molecule type" value="Genomic_DNA"/>
</dbReference>
<keyword evidence="2" id="KW-1185">Reference proteome</keyword>
<dbReference type="RefSeq" id="WP_142277749.1">
    <property type="nucleotide sequence ID" value="NZ_MVIL01000919.1"/>
</dbReference>
<reference evidence="1 2" key="1">
    <citation type="submission" date="2017-02" db="EMBL/GenBank/DDBJ databases">
        <title>The new phylogeny of genus Mycobacterium.</title>
        <authorList>
            <person name="Tortoli E."/>
            <person name="Trovato A."/>
            <person name="Cirillo D.M."/>
        </authorList>
    </citation>
    <scope>NUCLEOTIDE SEQUENCE [LARGE SCALE GENOMIC DNA]</scope>
    <source>
        <strain evidence="1 2">CCUG 56329</strain>
    </source>
</reference>
<feature type="non-terminal residue" evidence="1">
    <location>
        <position position="1"/>
    </location>
</feature>
<feature type="non-terminal residue" evidence="1">
    <location>
        <position position="106"/>
    </location>
</feature>
<name>A0ABX3TC60_9MYCO</name>
<proteinExistence type="predicted"/>
<gene>
    <name evidence="1" type="ORF">BST46_30470</name>
</gene>
<comment type="caution">
    <text evidence="1">The sequence shown here is derived from an EMBL/GenBank/DDBJ whole genome shotgun (WGS) entry which is preliminary data.</text>
</comment>
<evidence type="ECO:0000313" key="1">
    <source>
        <dbReference type="EMBL" id="ORB76378.1"/>
    </source>
</evidence>
<protein>
    <submittedName>
        <fullName evidence="1">Uncharacterized protein</fullName>
    </submittedName>
</protein>
<dbReference type="Proteomes" id="UP000192847">
    <property type="component" value="Unassembled WGS sequence"/>
</dbReference>
<accession>A0ABX3TC60</accession>